<organism evidence="2 3">
    <name type="scientific">Phyllobacterium ifriqiyense</name>
    <dbReference type="NCBI Taxonomy" id="314238"/>
    <lineage>
        <taxon>Bacteria</taxon>
        <taxon>Pseudomonadati</taxon>
        <taxon>Pseudomonadota</taxon>
        <taxon>Alphaproteobacteria</taxon>
        <taxon>Hyphomicrobiales</taxon>
        <taxon>Phyllobacteriaceae</taxon>
        <taxon>Phyllobacterium</taxon>
    </lineage>
</organism>
<evidence type="ECO:0000313" key="3">
    <source>
        <dbReference type="Proteomes" id="UP001237780"/>
    </source>
</evidence>
<dbReference type="Proteomes" id="UP001237780">
    <property type="component" value="Unassembled WGS sequence"/>
</dbReference>
<comment type="caution">
    <text evidence="2">The sequence shown here is derived from an EMBL/GenBank/DDBJ whole genome shotgun (WGS) entry which is preliminary data.</text>
</comment>
<evidence type="ECO:0000256" key="1">
    <source>
        <dbReference type="SAM" id="Phobius"/>
    </source>
</evidence>
<feature type="transmembrane region" description="Helical" evidence="1">
    <location>
        <begin position="20"/>
        <end position="40"/>
    </location>
</feature>
<keyword evidence="1" id="KW-0472">Membrane</keyword>
<name>A0ABU0SEB2_9HYPH</name>
<keyword evidence="1" id="KW-0812">Transmembrane</keyword>
<proteinExistence type="predicted"/>
<dbReference type="EMBL" id="JAUSZT010000003">
    <property type="protein sequence ID" value="MDQ0999102.1"/>
    <property type="molecule type" value="Genomic_DNA"/>
</dbReference>
<gene>
    <name evidence="2" type="ORF">QFZ34_004284</name>
</gene>
<evidence type="ECO:0000313" key="2">
    <source>
        <dbReference type="EMBL" id="MDQ0999102.1"/>
    </source>
</evidence>
<keyword evidence="1" id="KW-1133">Transmembrane helix</keyword>
<dbReference type="RefSeq" id="WP_307284959.1">
    <property type="nucleotide sequence ID" value="NZ_JAUSZT010000003.1"/>
</dbReference>
<reference evidence="2 3" key="1">
    <citation type="submission" date="2023-07" db="EMBL/GenBank/DDBJ databases">
        <title>Comparative genomics of wheat-associated soil bacteria to identify genetic determinants of phenazine resistance.</title>
        <authorList>
            <person name="Mouncey N."/>
        </authorList>
    </citation>
    <scope>NUCLEOTIDE SEQUENCE [LARGE SCALE GENOMIC DNA]</scope>
    <source>
        <strain evidence="2 3">W4I11</strain>
    </source>
</reference>
<protein>
    <submittedName>
        <fullName evidence="2">Uncharacterized protein</fullName>
    </submittedName>
</protein>
<keyword evidence="3" id="KW-1185">Reference proteome</keyword>
<sequence length="41" mass="4566">MVVDDFDEDDEDAWAVHNSQGWYLAIFGIGVAFAALVVYIC</sequence>
<accession>A0ABU0SEB2</accession>